<comment type="subcellular location">
    <subcellularLocation>
        <location evidence="2">Cytoplasm</location>
    </subcellularLocation>
</comment>
<evidence type="ECO:0000256" key="1">
    <source>
        <dbReference type="ARBA" id="ARBA00008791"/>
    </source>
</evidence>
<dbReference type="Pfam" id="PF00582">
    <property type="entry name" value="Usp"/>
    <property type="match status" value="1"/>
</dbReference>
<comment type="caution">
    <text evidence="4">The sequence shown here is derived from an EMBL/GenBank/DDBJ whole genome shotgun (WGS) entry which is preliminary data.</text>
</comment>
<keyword evidence="5" id="KW-1185">Reference proteome</keyword>
<dbReference type="CDD" id="cd00293">
    <property type="entry name" value="USP-like"/>
    <property type="match status" value="1"/>
</dbReference>
<dbReference type="PANTHER" id="PTHR46268">
    <property type="entry name" value="STRESS RESPONSE PROTEIN NHAX"/>
    <property type="match status" value="1"/>
</dbReference>
<proteinExistence type="inferred from homology"/>
<protein>
    <recommendedName>
        <fullName evidence="2">Universal stress protein</fullName>
    </recommendedName>
</protein>
<dbReference type="SUPFAM" id="SSF52402">
    <property type="entry name" value="Adenine nucleotide alpha hydrolases-like"/>
    <property type="match status" value="1"/>
</dbReference>
<dbReference type="InterPro" id="IPR014729">
    <property type="entry name" value="Rossmann-like_a/b/a_fold"/>
</dbReference>
<dbReference type="PANTHER" id="PTHR46268:SF6">
    <property type="entry name" value="UNIVERSAL STRESS PROTEIN UP12"/>
    <property type="match status" value="1"/>
</dbReference>
<dbReference type="InterPro" id="IPR006016">
    <property type="entry name" value="UspA"/>
</dbReference>
<evidence type="ECO:0000313" key="4">
    <source>
        <dbReference type="EMBL" id="MZR31614.1"/>
    </source>
</evidence>
<dbReference type="AlphaFoldDB" id="A0A6L8WAE3"/>
<reference evidence="4 5" key="1">
    <citation type="submission" date="2019-12" db="EMBL/GenBank/DDBJ databases">
        <title>Snethiella sp. nov. sp. isolated from sea sand.</title>
        <authorList>
            <person name="Kim J."/>
            <person name="Jeong S.E."/>
            <person name="Jung H.S."/>
            <person name="Jeon C.O."/>
        </authorList>
    </citation>
    <scope>NUCLEOTIDE SEQUENCE [LARGE SCALE GENOMIC DNA]</scope>
    <source>
        <strain evidence="4 5">DP05</strain>
    </source>
</reference>
<sequence length="142" mass="16261">MFKDILLAVDVEDVQSWQKPIKVATEYAKAFNSNLHIMTVVPDFGMSIVSSYFPKDHEKKMVEKANEMLHTFVKEHVSEDIHVQHIIGLGSIYEEILRVSREIKSDLIIMGTHRPKLQDYLLGPNAARVTRHATCSVMVVRE</sequence>
<dbReference type="GO" id="GO:0005737">
    <property type="term" value="C:cytoplasm"/>
    <property type="evidence" value="ECO:0007669"/>
    <property type="project" value="UniProtKB-SubCell"/>
</dbReference>
<dbReference type="EMBL" id="WTUW01000002">
    <property type="protein sequence ID" value="MZR31614.1"/>
    <property type="molecule type" value="Genomic_DNA"/>
</dbReference>
<dbReference type="InterPro" id="IPR006015">
    <property type="entry name" value="Universal_stress_UspA"/>
</dbReference>
<dbReference type="Gene3D" id="3.40.50.620">
    <property type="entry name" value="HUPs"/>
    <property type="match status" value="1"/>
</dbReference>
<gene>
    <name evidence="4" type="ORF">GQE98_13315</name>
</gene>
<name>A0A6L8WAE3_9PROT</name>
<evidence type="ECO:0000313" key="5">
    <source>
        <dbReference type="Proteomes" id="UP000476030"/>
    </source>
</evidence>
<keyword evidence="2" id="KW-0963">Cytoplasm</keyword>
<evidence type="ECO:0000259" key="3">
    <source>
        <dbReference type="Pfam" id="PF00582"/>
    </source>
</evidence>
<dbReference type="PIRSF" id="PIRSF006276">
    <property type="entry name" value="UspA"/>
    <property type="match status" value="1"/>
</dbReference>
<dbReference type="Proteomes" id="UP000476030">
    <property type="component" value="Unassembled WGS sequence"/>
</dbReference>
<dbReference type="RefSeq" id="WP_161316102.1">
    <property type="nucleotide sequence ID" value="NZ_WTUW01000002.1"/>
</dbReference>
<organism evidence="4 5">
    <name type="scientific">Sneathiella litorea</name>
    <dbReference type="NCBI Taxonomy" id="2606216"/>
    <lineage>
        <taxon>Bacteria</taxon>
        <taxon>Pseudomonadati</taxon>
        <taxon>Pseudomonadota</taxon>
        <taxon>Alphaproteobacteria</taxon>
        <taxon>Sneathiellales</taxon>
        <taxon>Sneathiellaceae</taxon>
        <taxon>Sneathiella</taxon>
    </lineage>
</organism>
<dbReference type="PRINTS" id="PR01438">
    <property type="entry name" value="UNVRSLSTRESS"/>
</dbReference>
<comment type="similarity">
    <text evidence="1 2">Belongs to the universal stress protein A family.</text>
</comment>
<feature type="domain" description="UspA" evidence="3">
    <location>
        <begin position="1"/>
        <end position="141"/>
    </location>
</feature>
<evidence type="ECO:0000256" key="2">
    <source>
        <dbReference type="PIRNR" id="PIRNR006276"/>
    </source>
</evidence>
<accession>A0A6L8WAE3</accession>